<dbReference type="InterPro" id="IPR047863">
    <property type="entry name" value="Ribosomal_uS8_CS"/>
</dbReference>
<dbReference type="Pfam" id="PF00410">
    <property type="entry name" value="Ribosomal_S8"/>
    <property type="match status" value="1"/>
</dbReference>
<reference evidence="9 10" key="1">
    <citation type="journal article" date="2015" name="Nature">
        <title>rRNA introns, odd ribosomes, and small enigmatic genomes across a large radiation of phyla.</title>
        <authorList>
            <person name="Brown C.T."/>
            <person name="Hug L.A."/>
            <person name="Thomas B.C."/>
            <person name="Sharon I."/>
            <person name="Castelle C.J."/>
            <person name="Singh A."/>
            <person name="Wilkins M.J."/>
            <person name="Williams K.H."/>
            <person name="Banfield J.F."/>
        </authorList>
    </citation>
    <scope>NUCLEOTIDE SEQUENCE [LARGE SCALE GENOMIC DNA]</scope>
</reference>
<dbReference type="InterPro" id="IPR000630">
    <property type="entry name" value="Ribosomal_uS8"/>
</dbReference>
<dbReference type="PANTHER" id="PTHR11758">
    <property type="entry name" value="40S RIBOSOMAL PROTEIN S15A"/>
    <property type="match status" value="1"/>
</dbReference>
<dbReference type="FunFam" id="3.30.1370.30:FF:000002">
    <property type="entry name" value="30S ribosomal protein S8"/>
    <property type="match status" value="1"/>
</dbReference>
<dbReference type="Gene3D" id="3.30.1490.10">
    <property type="match status" value="1"/>
</dbReference>
<protein>
    <recommendedName>
        <fullName evidence="6 7">Small ribosomal subunit protein uS8</fullName>
    </recommendedName>
</protein>
<evidence type="ECO:0000256" key="5">
    <source>
        <dbReference type="ARBA" id="ARBA00023274"/>
    </source>
</evidence>
<keyword evidence="2 7" id="KW-0699">rRNA-binding</keyword>
<dbReference type="FunFam" id="3.30.1490.10:FF:000001">
    <property type="entry name" value="30S ribosomal protein S8"/>
    <property type="match status" value="1"/>
</dbReference>
<dbReference type="Proteomes" id="UP000034705">
    <property type="component" value="Unassembled WGS sequence"/>
</dbReference>
<dbReference type="GO" id="GO:0005840">
    <property type="term" value="C:ribosome"/>
    <property type="evidence" value="ECO:0007669"/>
    <property type="project" value="UniProtKB-KW"/>
</dbReference>
<dbReference type="GO" id="GO:0005737">
    <property type="term" value="C:cytoplasm"/>
    <property type="evidence" value="ECO:0007669"/>
    <property type="project" value="UniProtKB-ARBA"/>
</dbReference>
<dbReference type="Gene3D" id="3.30.1370.30">
    <property type="match status" value="1"/>
</dbReference>
<evidence type="ECO:0000256" key="3">
    <source>
        <dbReference type="ARBA" id="ARBA00022884"/>
    </source>
</evidence>
<dbReference type="GO" id="GO:0006412">
    <property type="term" value="P:translation"/>
    <property type="evidence" value="ECO:0007669"/>
    <property type="project" value="UniProtKB-UniRule"/>
</dbReference>
<evidence type="ECO:0000256" key="7">
    <source>
        <dbReference type="HAMAP-Rule" id="MF_01302"/>
    </source>
</evidence>
<comment type="function">
    <text evidence="7">One of the primary rRNA binding proteins, it binds directly to 16S rRNA central domain where it helps coordinate assembly of the platform of the 30S subunit.</text>
</comment>
<comment type="similarity">
    <text evidence="1 7 8">Belongs to the universal ribosomal protein uS8 family.</text>
</comment>
<comment type="caution">
    <text evidence="9">The sequence shown here is derived from an EMBL/GenBank/DDBJ whole genome shotgun (WGS) entry which is preliminary data.</text>
</comment>
<dbReference type="HAMAP" id="MF_01302_B">
    <property type="entry name" value="Ribosomal_uS8_B"/>
    <property type="match status" value="1"/>
</dbReference>
<evidence type="ECO:0000256" key="2">
    <source>
        <dbReference type="ARBA" id="ARBA00022730"/>
    </source>
</evidence>
<dbReference type="SUPFAM" id="SSF56047">
    <property type="entry name" value="Ribosomal protein S8"/>
    <property type="match status" value="1"/>
</dbReference>
<evidence type="ECO:0000256" key="6">
    <source>
        <dbReference type="ARBA" id="ARBA00035258"/>
    </source>
</evidence>
<evidence type="ECO:0000256" key="1">
    <source>
        <dbReference type="ARBA" id="ARBA00006471"/>
    </source>
</evidence>
<dbReference type="EMBL" id="LCMG01000003">
    <property type="protein sequence ID" value="KKU34134.1"/>
    <property type="molecule type" value="Genomic_DNA"/>
</dbReference>
<dbReference type="AlphaFoldDB" id="A0A0G1PMX1"/>
<dbReference type="GO" id="GO:1990904">
    <property type="term" value="C:ribonucleoprotein complex"/>
    <property type="evidence" value="ECO:0007669"/>
    <property type="project" value="UniProtKB-KW"/>
</dbReference>
<dbReference type="PROSITE" id="PS00053">
    <property type="entry name" value="RIBOSOMAL_S8"/>
    <property type="match status" value="1"/>
</dbReference>
<dbReference type="GO" id="GO:0019843">
    <property type="term" value="F:rRNA binding"/>
    <property type="evidence" value="ECO:0007669"/>
    <property type="project" value="UniProtKB-UniRule"/>
</dbReference>
<organism evidence="9 10">
    <name type="scientific">Candidatus Uhrbacteria bacterium GW2011_GWF2_46_218</name>
    <dbReference type="NCBI Taxonomy" id="1619001"/>
    <lineage>
        <taxon>Bacteria</taxon>
        <taxon>Candidatus Uhriibacteriota</taxon>
    </lineage>
</organism>
<keyword evidence="4 7" id="KW-0689">Ribosomal protein</keyword>
<keyword evidence="5 7" id="KW-0687">Ribonucleoprotein</keyword>
<dbReference type="GO" id="GO:0003735">
    <property type="term" value="F:structural constituent of ribosome"/>
    <property type="evidence" value="ECO:0007669"/>
    <property type="project" value="InterPro"/>
</dbReference>
<sequence>MMTDPLSDMLARIRNALDAQKITVAVPYSRLKFGVAKILEKEGYIQKAEKSSEWKHPTIQITLSYEENHQPVITHLRRVSKPGHRVYAKSTEMPRVLTDYGIAILSTSNGLMTNKEARVRRLGGEIICEVA</sequence>
<gene>
    <name evidence="7" type="primary">rpsH</name>
    <name evidence="9" type="ORF">UX45_C0003G0025</name>
</gene>
<evidence type="ECO:0000256" key="8">
    <source>
        <dbReference type="RuleBase" id="RU003660"/>
    </source>
</evidence>
<evidence type="ECO:0000313" key="10">
    <source>
        <dbReference type="Proteomes" id="UP000034705"/>
    </source>
</evidence>
<evidence type="ECO:0000313" key="9">
    <source>
        <dbReference type="EMBL" id="KKU34134.1"/>
    </source>
</evidence>
<accession>A0A0G1PMX1</accession>
<comment type="subunit">
    <text evidence="7">Part of the 30S ribosomal subunit. Contacts proteins S5 and S12.</text>
</comment>
<evidence type="ECO:0000256" key="4">
    <source>
        <dbReference type="ARBA" id="ARBA00022980"/>
    </source>
</evidence>
<dbReference type="NCBIfam" id="NF001109">
    <property type="entry name" value="PRK00136.1"/>
    <property type="match status" value="1"/>
</dbReference>
<keyword evidence="3 7" id="KW-0694">RNA-binding</keyword>
<proteinExistence type="inferred from homology"/>
<dbReference type="InterPro" id="IPR035987">
    <property type="entry name" value="Ribosomal_uS8_sf"/>
</dbReference>
<name>A0A0G1PMX1_9BACT</name>